<dbReference type="AlphaFoldDB" id="A0A5N6TG99"/>
<name>A0A5N6TG99_ASPAV</name>
<dbReference type="Proteomes" id="UP000325780">
    <property type="component" value="Unassembled WGS sequence"/>
</dbReference>
<keyword evidence="2" id="KW-0472">Membrane</keyword>
<sequence length="215" mass="23169">MHSVTRLILILSLALPILSQFYFLTPAKDTQYTLNQPLNITWKGPAESISLAISQNQPKDEPEYIFSLSALPFEKPDQHVLGNVTGLTFFPWTVQTRKNLSHSPVFCFNIFAGKPAPVASSHWFNISGSSRDTAVPVTPTSTITTTTLTTTTTTTTTTKPIPTNGSKPGPETLGIGGKVALGIGIPLAVAAGILASVLRTRRRETNTDDSWSSTD</sequence>
<evidence type="ECO:0000313" key="5">
    <source>
        <dbReference type="Proteomes" id="UP000325780"/>
    </source>
</evidence>
<feature type="signal peptide" evidence="3">
    <location>
        <begin position="1"/>
        <end position="19"/>
    </location>
</feature>
<evidence type="ECO:0000256" key="2">
    <source>
        <dbReference type="SAM" id="Phobius"/>
    </source>
</evidence>
<protein>
    <recommendedName>
        <fullName evidence="6">Ser-Thr-rich glycosyl-phosphatidyl-inositol-anchored membrane family-domain-containing protein</fullName>
    </recommendedName>
</protein>
<evidence type="ECO:0000256" key="3">
    <source>
        <dbReference type="SAM" id="SignalP"/>
    </source>
</evidence>
<feature type="compositionally biased region" description="Low complexity" evidence="1">
    <location>
        <begin position="149"/>
        <end position="163"/>
    </location>
</feature>
<gene>
    <name evidence="4" type="ORF">BDV25DRAFT_144685</name>
</gene>
<feature type="chain" id="PRO_5024940791" description="Ser-Thr-rich glycosyl-phosphatidyl-inositol-anchored membrane family-domain-containing protein" evidence="3">
    <location>
        <begin position="20"/>
        <end position="215"/>
    </location>
</feature>
<proteinExistence type="predicted"/>
<organism evidence="4 5">
    <name type="scientific">Aspergillus avenaceus</name>
    <dbReference type="NCBI Taxonomy" id="36643"/>
    <lineage>
        <taxon>Eukaryota</taxon>
        <taxon>Fungi</taxon>
        <taxon>Dikarya</taxon>
        <taxon>Ascomycota</taxon>
        <taxon>Pezizomycotina</taxon>
        <taxon>Eurotiomycetes</taxon>
        <taxon>Eurotiomycetidae</taxon>
        <taxon>Eurotiales</taxon>
        <taxon>Aspergillaceae</taxon>
        <taxon>Aspergillus</taxon>
        <taxon>Aspergillus subgen. Circumdati</taxon>
    </lineage>
</organism>
<keyword evidence="3" id="KW-0732">Signal</keyword>
<keyword evidence="2" id="KW-1133">Transmembrane helix</keyword>
<evidence type="ECO:0000313" key="4">
    <source>
        <dbReference type="EMBL" id="KAE8145404.1"/>
    </source>
</evidence>
<evidence type="ECO:0008006" key="6">
    <source>
        <dbReference type="Google" id="ProtNLM"/>
    </source>
</evidence>
<dbReference type="EMBL" id="ML742349">
    <property type="protein sequence ID" value="KAE8145404.1"/>
    <property type="molecule type" value="Genomic_DNA"/>
</dbReference>
<reference evidence="4 5" key="1">
    <citation type="submission" date="2019-04" db="EMBL/GenBank/DDBJ databases">
        <title>Friends and foes A comparative genomics study of 23 Aspergillus species from section Flavi.</title>
        <authorList>
            <consortium name="DOE Joint Genome Institute"/>
            <person name="Kjaerbolling I."/>
            <person name="Vesth T."/>
            <person name="Frisvad J.C."/>
            <person name="Nybo J.L."/>
            <person name="Theobald S."/>
            <person name="Kildgaard S."/>
            <person name="Isbrandt T."/>
            <person name="Kuo A."/>
            <person name="Sato A."/>
            <person name="Lyhne E.K."/>
            <person name="Kogle M.E."/>
            <person name="Wiebenga A."/>
            <person name="Kun R.S."/>
            <person name="Lubbers R.J."/>
            <person name="Makela M.R."/>
            <person name="Barry K."/>
            <person name="Chovatia M."/>
            <person name="Clum A."/>
            <person name="Daum C."/>
            <person name="Haridas S."/>
            <person name="He G."/>
            <person name="LaButti K."/>
            <person name="Lipzen A."/>
            <person name="Mondo S."/>
            <person name="Riley R."/>
            <person name="Salamov A."/>
            <person name="Simmons B.A."/>
            <person name="Magnuson J.K."/>
            <person name="Henrissat B."/>
            <person name="Mortensen U.H."/>
            <person name="Larsen T.O."/>
            <person name="Devries R.P."/>
            <person name="Grigoriev I.V."/>
            <person name="Machida M."/>
            <person name="Baker S.E."/>
            <person name="Andersen M.R."/>
        </authorList>
    </citation>
    <scope>NUCLEOTIDE SEQUENCE [LARGE SCALE GENOMIC DNA]</scope>
    <source>
        <strain evidence="4 5">IBT 18842</strain>
    </source>
</reference>
<feature type="transmembrane region" description="Helical" evidence="2">
    <location>
        <begin position="179"/>
        <end position="198"/>
    </location>
</feature>
<feature type="region of interest" description="Disordered" evidence="1">
    <location>
        <begin position="149"/>
        <end position="170"/>
    </location>
</feature>
<evidence type="ECO:0000256" key="1">
    <source>
        <dbReference type="SAM" id="MobiDB-lite"/>
    </source>
</evidence>
<dbReference type="OrthoDB" id="3564193at2759"/>
<keyword evidence="2" id="KW-0812">Transmembrane</keyword>
<keyword evidence="5" id="KW-1185">Reference proteome</keyword>
<accession>A0A5N6TG99</accession>